<feature type="compositionally biased region" description="Polar residues" evidence="5">
    <location>
        <begin position="249"/>
        <end position="258"/>
    </location>
</feature>
<feature type="compositionally biased region" description="Low complexity" evidence="5">
    <location>
        <begin position="580"/>
        <end position="599"/>
    </location>
</feature>
<feature type="compositionally biased region" description="Basic and acidic residues" evidence="5">
    <location>
        <begin position="192"/>
        <end position="203"/>
    </location>
</feature>
<protein>
    <recommendedName>
        <fullName evidence="6">LIM zinc-binding domain-containing protein</fullName>
    </recommendedName>
</protein>
<feature type="compositionally biased region" description="Polar residues" evidence="5">
    <location>
        <begin position="322"/>
        <end position="339"/>
    </location>
</feature>
<feature type="compositionally biased region" description="Basic and acidic residues" evidence="5">
    <location>
        <begin position="564"/>
        <end position="579"/>
    </location>
</feature>
<evidence type="ECO:0000256" key="3">
    <source>
        <dbReference type="ARBA" id="ARBA00023038"/>
    </source>
</evidence>
<dbReference type="STRING" id="692275.N1QP22"/>
<dbReference type="GO" id="GO:0030695">
    <property type="term" value="F:GTPase regulator activity"/>
    <property type="evidence" value="ECO:0007669"/>
    <property type="project" value="UniProtKB-ARBA"/>
</dbReference>
<gene>
    <name evidence="7" type="ORF">SEPMUDRAFT_146893</name>
</gene>
<accession>N1QP22</accession>
<evidence type="ECO:0000259" key="6">
    <source>
        <dbReference type="PROSITE" id="PS50023"/>
    </source>
</evidence>
<evidence type="ECO:0000256" key="5">
    <source>
        <dbReference type="SAM" id="MobiDB-lite"/>
    </source>
</evidence>
<feature type="compositionally biased region" description="Polar residues" evidence="5">
    <location>
        <begin position="58"/>
        <end position="73"/>
    </location>
</feature>
<dbReference type="InterPro" id="IPR017351">
    <property type="entry name" value="PINCH-1-4-like"/>
</dbReference>
<reference evidence="7 8" key="1">
    <citation type="journal article" date="2012" name="PLoS Pathog.">
        <title>Diverse lifestyles and strategies of plant pathogenesis encoded in the genomes of eighteen Dothideomycetes fungi.</title>
        <authorList>
            <person name="Ohm R.A."/>
            <person name="Feau N."/>
            <person name="Henrissat B."/>
            <person name="Schoch C.L."/>
            <person name="Horwitz B.A."/>
            <person name="Barry K.W."/>
            <person name="Condon B.J."/>
            <person name="Copeland A.C."/>
            <person name="Dhillon B."/>
            <person name="Glaser F."/>
            <person name="Hesse C.N."/>
            <person name="Kosti I."/>
            <person name="LaButti K."/>
            <person name="Lindquist E.A."/>
            <person name="Lucas S."/>
            <person name="Salamov A.A."/>
            <person name="Bradshaw R.E."/>
            <person name="Ciuffetti L."/>
            <person name="Hamelin R.C."/>
            <person name="Kema G.H.J."/>
            <person name="Lawrence C."/>
            <person name="Scott J.A."/>
            <person name="Spatafora J.W."/>
            <person name="Turgeon B.G."/>
            <person name="de Wit P.J.G.M."/>
            <person name="Zhong S."/>
            <person name="Goodwin S.B."/>
            <person name="Grigoriev I.V."/>
        </authorList>
    </citation>
    <scope>NUCLEOTIDE SEQUENCE [LARGE SCALE GENOMIC DNA]</scope>
    <source>
        <strain evidence="7 8">SO2202</strain>
    </source>
</reference>
<dbReference type="GeneID" id="27901079"/>
<keyword evidence="2 4" id="KW-0862">Zinc</keyword>
<feature type="domain" description="LIM zinc-binding" evidence="6">
    <location>
        <begin position="691"/>
        <end position="756"/>
    </location>
</feature>
<proteinExistence type="predicted"/>
<evidence type="ECO:0000256" key="4">
    <source>
        <dbReference type="PROSITE-ProRule" id="PRU00125"/>
    </source>
</evidence>
<name>N1QP22_SPHMS</name>
<organism evidence="7 8">
    <name type="scientific">Sphaerulina musiva (strain SO2202)</name>
    <name type="common">Poplar stem canker fungus</name>
    <name type="synonym">Septoria musiva</name>
    <dbReference type="NCBI Taxonomy" id="692275"/>
    <lineage>
        <taxon>Eukaryota</taxon>
        <taxon>Fungi</taxon>
        <taxon>Dikarya</taxon>
        <taxon>Ascomycota</taxon>
        <taxon>Pezizomycotina</taxon>
        <taxon>Dothideomycetes</taxon>
        <taxon>Dothideomycetidae</taxon>
        <taxon>Mycosphaerellales</taxon>
        <taxon>Mycosphaerellaceae</taxon>
        <taxon>Sphaerulina</taxon>
    </lineage>
</organism>
<dbReference type="CDD" id="cd08368">
    <property type="entry name" value="LIM"/>
    <property type="match status" value="1"/>
</dbReference>
<feature type="region of interest" description="Disordered" evidence="5">
    <location>
        <begin position="42"/>
        <end position="436"/>
    </location>
</feature>
<feature type="compositionally biased region" description="Polar residues" evidence="5">
    <location>
        <begin position="175"/>
        <end position="189"/>
    </location>
</feature>
<dbReference type="InterPro" id="IPR001781">
    <property type="entry name" value="Znf_LIM"/>
</dbReference>
<dbReference type="PROSITE" id="PS50023">
    <property type="entry name" value="LIM_DOMAIN_2"/>
    <property type="match status" value="2"/>
</dbReference>
<dbReference type="RefSeq" id="XP_016766135.1">
    <property type="nucleotide sequence ID" value="XM_016903942.1"/>
</dbReference>
<keyword evidence="1 4" id="KW-0479">Metal-binding</keyword>
<keyword evidence="3 4" id="KW-0440">LIM domain</keyword>
<evidence type="ECO:0000313" key="8">
    <source>
        <dbReference type="Proteomes" id="UP000016931"/>
    </source>
</evidence>
<dbReference type="EMBL" id="KB456260">
    <property type="protein sequence ID" value="EMF18014.1"/>
    <property type="molecule type" value="Genomic_DNA"/>
</dbReference>
<dbReference type="CDD" id="cd09397">
    <property type="entry name" value="LIM1_UF1"/>
    <property type="match status" value="1"/>
</dbReference>
<dbReference type="OrthoDB" id="1112565at2759"/>
<dbReference type="Pfam" id="PF00412">
    <property type="entry name" value="LIM"/>
    <property type="match status" value="2"/>
</dbReference>
<dbReference type="eggNOG" id="KOG1703">
    <property type="taxonomic scope" value="Eukaryota"/>
</dbReference>
<feature type="compositionally biased region" description="Basic and acidic residues" evidence="5">
    <location>
        <begin position="538"/>
        <end position="552"/>
    </location>
</feature>
<feature type="domain" description="LIM zinc-binding" evidence="6">
    <location>
        <begin position="627"/>
        <end position="690"/>
    </location>
</feature>
<dbReference type="AlphaFoldDB" id="N1QP22"/>
<feature type="compositionally biased region" description="Polar residues" evidence="5">
    <location>
        <begin position="399"/>
        <end position="433"/>
    </location>
</feature>
<dbReference type="PANTHER" id="PTHR24210:SF14">
    <property type="entry name" value="LIM ZINC-BINDING DOMAIN-CONTAINING PROTEIN"/>
    <property type="match status" value="1"/>
</dbReference>
<sequence>MSLATPSAREGVRPVSFLPTIKCSTCHDEIEIAAMGGHVCAGKSAEAPPPPPPKSRIPNLSSAVASRQYSASEQPLPALPQRNEEQAQTQRRDPVLNKKPSRIALPKINASAANQSYLSPQQRRLDAPLTPETSGERPSFQRSQTSPMPRLFDRRPPSPELSANLDCAFPPFPASGSSTPLRPPSSQGRRTPGSDRDHPRKNGGESVLQKLNTLKSGPFTARRQDSAESKDGAAYSTGRRPSAPELLGKQSSPASRNSPLHRPTTPGAGKSQADVSRIPKKVAPPRPTRNASEDLFSPAFLEQFSAEPAELEQAPASGSAVHGSTCTTSEVGAQATSESHMMARQRSEPGLRSLLRRPSLANVPSAALPLPPRSQSRNGARVDHRMQDAPPVPKPVLQHRQQQSSLHTPSESGSTVSTAQSSNYSDTTYSTRPSPVGSVEALSVLLNGLEEEEKLRPAGLNVRNQQKPGERAELPREASPPRYNTRPAAARAMTSAKDREDLFALESPMDPALLPRLAIAANEPWIALPEVLPLNTSPERKKTPVDGSRLDRTLNPPALSLSKEPPKVDQHDSPGKDSAYHSSTSVSSPTLSSARAPSPSALPAPPVPAQPQPKRHHMRRPTNGNKATCRGCGLMIEGKSVKAADGRLTGRWHKACFVCRSCQAPFLTADFYVINNQPYCEHHYHEQNGSLCHGCHRGIEGQYLETTSSTTQGIIEKKYHPRCFTCSQCRMTLTDDYFEISNRIYCERHALAAMRVQAHAAGIQGIYPTDQRSIMAERRTTRLINPIMA</sequence>
<dbReference type="FunFam" id="2.10.110.10:FF:000105">
    <property type="entry name" value="Similar to LIM domain-containing protein"/>
    <property type="match status" value="1"/>
</dbReference>
<dbReference type="Gene3D" id="2.10.110.10">
    <property type="entry name" value="Cysteine Rich Protein"/>
    <property type="match status" value="2"/>
</dbReference>
<evidence type="ECO:0000256" key="1">
    <source>
        <dbReference type="ARBA" id="ARBA00022723"/>
    </source>
</evidence>
<feature type="compositionally biased region" description="Low complexity" evidence="5">
    <location>
        <begin position="348"/>
        <end position="360"/>
    </location>
</feature>
<evidence type="ECO:0000256" key="2">
    <source>
        <dbReference type="ARBA" id="ARBA00022833"/>
    </source>
</evidence>
<dbReference type="SMART" id="SM00132">
    <property type="entry name" value="LIM"/>
    <property type="match status" value="2"/>
</dbReference>
<keyword evidence="8" id="KW-1185">Reference proteome</keyword>
<dbReference type="SUPFAM" id="SSF57716">
    <property type="entry name" value="Glucocorticoid receptor-like (DNA-binding domain)"/>
    <property type="match status" value="1"/>
</dbReference>
<feature type="compositionally biased region" description="Basic and acidic residues" evidence="5">
    <location>
        <begin position="82"/>
        <end position="96"/>
    </location>
</feature>
<dbReference type="Proteomes" id="UP000016931">
    <property type="component" value="Unassembled WGS sequence"/>
</dbReference>
<evidence type="ECO:0000313" key="7">
    <source>
        <dbReference type="EMBL" id="EMF18014.1"/>
    </source>
</evidence>
<dbReference type="GO" id="GO:0046872">
    <property type="term" value="F:metal ion binding"/>
    <property type="evidence" value="ECO:0007669"/>
    <property type="project" value="UniProtKB-KW"/>
</dbReference>
<dbReference type="HOGENOM" id="CLU_014492_1_0_1"/>
<feature type="compositionally biased region" description="Basic and acidic residues" evidence="5">
    <location>
        <begin position="222"/>
        <end position="231"/>
    </location>
</feature>
<feature type="region of interest" description="Disordered" evidence="5">
    <location>
        <begin position="536"/>
        <end position="626"/>
    </location>
</feature>
<feature type="region of interest" description="Disordered" evidence="5">
    <location>
        <begin position="452"/>
        <end position="487"/>
    </location>
</feature>
<dbReference type="OMA" id="CHRGIEG"/>
<feature type="compositionally biased region" description="Pro residues" evidence="5">
    <location>
        <begin position="600"/>
        <end position="611"/>
    </location>
</feature>
<dbReference type="PANTHER" id="PTHR24210">
    <property type="entry name" value="LIM DOMAIN-CONTAINING PROTEIN"/>
    <property type="match status" value="1"/>
</dbReference>
<feature type="compositionally biased region" description="Polar residues" evidence="5">
    <location>
        <begin position="111"/>
        <end position="122"/>
    </location>
</feature>